<dbReference type="Pfam" id="PF11734">
    <property type="entry name" value="TilS_C"/>
    <property type="match status" value="1"/>
</dbReference>
<feature type="domain" description="Lysidine-tRNA(Ile) synthetase C-terminal" evidence="9">
    <location>
        <begin position="356"/>
        <end position="413"/>
    </location>
</feature>
<sequence length="435" mass="50618">MLDIKTFHEILKRWQLVEKNDKILVAVSGGVDSLVLLYLLNSLKKDLNIELVCATLNHGIRESAYKDVEHVISFSNKLGIKCITGKVDVPKYAEENKLSIEEAARKLRYEFLERNIKTQRCNKLAVAHNLNDLVENVLFRLSRGAGPFGLPGMKPKNGNTIRPLLFFSKDEILEFAKKNGIDYVIDETNLNTIYTRNFIRHEIVPLFKQLNPSFERSVKRLIENIWDLDEFIEKQLNVKIYKIRGRLYFDVLDDTFLFVEFIRRITINYYGKAPDKEKLDRLKGVLSRRKTTFKISFWNNFGLEVSYGKALLGEFLLKDDFEYVVHKNETIDLDPFVVKLENNGIIINKDKIKGELILRNWRNGDKTKTGKKIKEIFVSKKIPSFLRRIIPVFADKEKIIYIPKVYIDKECLCKNLDDKNNVIGINVQLKGGFSF</sequence>
<dbReference type="SUPFAM" id="SSF56037">
    <property type="entry name" value="PheT/TilS domain"/>
    <property type="match status" value="1"/>
</dbReference>
<keyword evidence="5 8" id="KW-0547">Nucleotide-binding</keyword>
<comment type="catalytic activity">
    <reaction evidence="7 8">
        <text>cytidine(34) in tRNA(Ile2) + L-lysine + ATP = lysidine(34) in tRNA(Ile2) + AMP + diphosphate + H(+)</text>
        <dbReference type="Rhea" id="RHEA:43744"/>
        <dbReference type="Rhea" id="RHEA-COMP:10625"/>
        <dbReference type="Rhea" id="RHEA-COMP:10670"/>
        <dbReference type="ChEBI" id="CHEBI:15378"/>
        <dbReference type="ChEBI" id="CHEBI:30616"/>
        <dbReference type="ChEBI" id="CHEBI:32551"/>
        <dbReference type="ChEBI" id="CHEBI:33019"/>
        <dbReference type="ChEBI" id="CHEBI:82748"/>
        <dbReference type="ChEBI" id="CHEBI:83665"/>
        <dbReference type="ChEBI" id="CHEBI:456215"/>
        <dbReference type="EC" id="6.3.4.19"/>
    </reaction>
</comment>
<dbReference type="GO" id="GO:0005524">
    <property type="term" value="F:ATP binding"/>
    <property type="evidence" value="ECO:0007669"/>
    <property type="project" value="UniProtKB-UniRule"/>
</dbReference>
<evidence type="ECO:0000259" key="9">
    <source>
        <dbReference type="SMART" id="SM00977"/>
    </source>
</evidence>
<gene>
    <name evidence="8" type="primary">tilS</name>
    <name evidence="10" type="ORF">SAMN02745199_0676</name>
</gene>
<dbReference type="Gene3D" id="3.40.50.620">
    <property type="entry name" value="HUPs"/>
    <property type="match status" value="1"/>
</dbReference>
<keyword evidence="11" id="KW-1185">Reference proteome</keyword>
<dbReference type="Pfam" id="PF01171">
    <property type="entry name" value="ATP_bind_3"/>
    <property type="match status" value="1"/>
</dbReference>
<dbReference type="RefSeq" id="WP_073072198.1">
    <property type="nucleotide sequence ID" value="NZ_FQXN01000002.1"/>
</dbReference>
<comment type="function">
    <text evidence="8">Ligates lysine onto the cytidine present at position 34 of the AUA codon-specific tRNA(Ile) that contains the anticodon CAU, in an ATP-dependent manner. Cytidine is converted to lysidine, thus changing the amino acid specificity of the tRNA from methionine to isoleucine.</text>
</comment>
<comment type="similarity">
    <text evidence="8">Belongs to the tRNA(Ile)-lysidine synthase family.</text>
</comment>
<evidence type="ECO:0000256" key="5">
    <source>
        <dbReference type="ARBA" id="ARBA00022741"/>
    </source>
</evidence>
<evidence type="ECO:0000313" key="10">
    <source>
        <dbReference type="EMBL" id="SHH30916.1"/>
    </source>
</evidence>
<dbReference type="GO" id="GO:0032267">
    <property type="term" value="F:tRNA(Ile)-lysidine synthase activity"/>
    <property type="evidence" value="ECO:0007669"/>
    <property type="project" value="UniProtKB-EC"/>
</dbReference>
<keyword evidence="2 8" id="KW-0963">Cytoplasm</keyword>
<evidence type="ECO:0000313" key="11">
    <source>
        <dbReference type="Proteomes" id="UP000242592"/>
    </source>
</evidence>
<name>A0A1M5RXD8_9BACT</name>
<dbReference type="InterPro" id="IPR012795">
    <property type="entry name" value="tRNA_Ile_lys_synt_N"/>
</dbReference>
<protein>
    <recommendedName>
        <fullName evidence="8">tRNA(Ile)-lysidine synthase</fullName>
        <ecNumber evidence="8">6.3.4.19</ecNumber>
    </recommendedName>
    <alternativeName>
        <fullName evidence="8">tRNA(Ile)-2-lysyl-cytidine synthase</fullName>
    </alternativeName>
    <alternativeName>
        <fullName evidence="8">tRNA(Ile)-lysidine synthetase</fullName>
    </alternativeName>
</protein>
<dbReference type="InterPro" id="IPR012796">
    <property type="entry name" value="Lysidine-tRNA-synth_C"/>
</dbReference>
<evidence type="ECO:0000256" key="1">
    <source>
        <dbReference type="ARBA" id="ARBA00004496"/>
    </source>
</evidence>
<dbReference type="Proteomes" id="UP000242592">
    <property type="component" value="Unassembled WGS sequence"/>
</dbReference>
<dbReference type="PANTHER" id="PTHR43033">
    <property type="entry name" value="TRNA(ILE)-LYSIDINE SYNTHASE-RELATED"/>
    <property type="match status" value="1"/>
</dbReference>
<evidence type="ECO:0000256" key="4">
    <source>
        <dbReference type="ARBA" id="ARBA00022694"/>
    </source>
</evidence>
<dbReference type="EC" id="6.3.4.19" evidence="8"/>
<evidence type="ECO:0000256" key="8">
    <source>
        <dbReference type="HAMAP-Rule" id="MF_01161"/>
    </source>
</evidence>
<dbReference type="NCBIfam" id="TIGR02433">
    <property type="entry name" value="lysidine_TilS_C"/>
    <property type="match status" value="1"/>
</dbReference>
<comment type="domain">
    <text evidence="8">The N-terminal region contains the highly conserved SGGXDS motif, predicted to be a P-loop motif involved in ATP binding.</text>
</comment>
<dbReference type="GO" id="GO:0005737">
    <property type="term" value="C:cytoplasm"/>
    <property type="evidence" value="ECO:0007669"/>
    <property type="project" value="UniProtKB-SubCell"/>
</dbReference>
<dbReference type="InterPro" id="IPR012094">
    <property type="entry name" value="tRNA_Ile_lys_synt"/>
</dbReference>
<dbReference type="InterPro" id="IPR011063">
    <property type="entry name" value="TilS/TtcA_N"/>
</dbReference>
<feature type="binding site" evidence="8">
    <location>
        <begin position="28"/>
        <end position="33"/>
    </location>
    <ligand>
        <name>ATP</name>
        <dbReference type="ChEBI" id="CHEBI:30616"/>
    </ligand>
</feature>
<dbReference type="SUPFAM" id="SSF52402">
    <property type="entry name" value="Adenine nucleotide alpha hydrolases-like"/>
    <property type="match status" value="1"/>
</dbReference>
<keyword evidence="6 8" id="KW-0067">ATP-binding</keyword>
<dbReference type="InterPro" id="IPR014729">
    <property type="entry name" value="Rossmann-like_a/b/a_fold"/>
</dbReference>
<keyword evidence="3 8" id="KW-0436">Ligase</keyword>
<dbReference type="NCBIfam" id="TIGR02432">
    <property type="entry name" value="lysidine_TilS_N"/>
    <property type="match status" value="1"/>
</dbReference>
<keyword evidence="4 8" id="KW-0819">tRNA processing</keyword>
<dbReference type="CDD" id="cd01992">
    <property type="entry name" value="TilS_N"/>
    <property type="match status" value="1"/>
</dbReference>
<evidence type="ECO:0000256" key="3">
    <source>
        <dbReference type="ARBA" id="ARBA00022598"/>
    </source>
</evidence>
<dbReference type="SMART" id="SM00977">
    <property type="entry name" value="TilS_C"/>
    <property type="match status" value="1"/>
</dbReference>
<evidence type="ECO:0000256" key="2">
    <source>
        <dbReference type="ARBA" id="ARBA00022490"/>
    </source>
</evidence>
<proteinExistence type="inferred from homology"/>
<dbReference type="PANTHER" id="PTHR43033:SF1">
    <property type="entry name" value="TRNA(ILE)-LYSIDINE SYNTHASE-RELATED"/>
    <property type="match status" value="1"/>
</dbReference>
<dbReference type="EMBL" id="FQXN01000002">
    <property type="protein sequence ID" value="SHH30916.1"/>
    <property type="molecule type" value="Genomic_DNA"/>
</dbReference>
<reference evidence="11" key="1">
    <citation type="submission" date="2016-11" db="EMBL/GenBank/DDBJ databases">
        <authorList>
            <person name="Varghese N."/>
            <person name="Submissions S."/>
        </authorList>
    </citation>
    <scope>NUCLEOTIDE SEQUENCE [LARGE SCALE GENOMIC DNA]</scope>
    <source>
        <strain evidence="11">DSM 15807</strain>
    </source>
</reference>
<accession>A0A1M5RXD8</accession>
<evidence type="ECO:0000256" key="7">
    <source>
        <dbReference type="ARBA" id="ARBA00048539"/>
    </source>
</evidence>
<dbReference type="GO" id="GO:0006400">
    <property type="term" value="P:tRNA modification"/>
    <property type="evidence" value="ECO:0007669"/>
    <property type="project" value="UniProtKB-UniRule"/>
</dbReference>
<dbReference type="AlphaFoldDB" id="A0A1M5RXD8"/>
<evidence type="ECO:0000256" key="6">
    <source>
        <dbReference type="ARBA" id="ARBA00022840"/>
    </source>
</evidence>
<dbReference type="STRING" id="1123380.SAMN02745199_0676"/>
<comment type="subcellular location">
    <subcellularLocation>
        <location evidence="1 8">Cytoplasm</location>
    </subcellularLocation>
</comment>
<organism evidence="10 11">
    <name type="scientific">Thermosipho atlanticus DSM 15807</name>
    <dbReference type="NCBI Taxonomy" id="1123380"/>
    <lineage>
        <taxon>Bacteria</taxon>
        <taxon>Thermotogati</taxon>
        <taxon>Thermotogota</taxon>
        <taxon>Thermotogae</taxon>
        <taxon>Thermotogales</taxon>
        <taxon>Fervidobacteriaceae</taxon>
        <taxon>Thermosipho</taxon>
    </lineage>
</organism>
<dbReference type="HAMAP" id="MF_01161">
    <property type="entry name" value="tRNA_Ile_lys_synt"/>
    <property type="match status" value="1"/>
</dbReference>
<dbReference type="OrthoDB" id="9807403at2"/>